<organism evidence="1 2">
    <name type="scientific">Alternaria panax</name>
    <dbReference type="NCBI Taxonomy" id="48097"/>
    <lineage>
        <taxon>Eukaryota</taxon>
        <taxon>Fungi</taxon>
        <taxon>Dikarya</taxon>
        <taxon>Ascomycota</taxon>
        <taxon>Pezizomycotina</taxon>
        <taxon>Dothideomycetes</taxon>
        <taxon>Pleosporomycetidae</taxon>
        <taxon>Pleosporales</taxon>
        <taxon>Pleosporineae</taxon>
        <taxon>Pleosporaceae</taxon>
        <taxon>Alternaria</taxon>
        <taxon>Alternaria sect. Panax</taxon>
    </lineage>
</organism>
<gene>
    <name evidence="1" type="ORF">G6011_03991</name>
</gene>
<keyword evidence="2" id="KW-1185">Reference proteome</keyword>
<evidence type="ECO:0000313" key="1">
    <source>
        <dbReference type="EMBL" id="KAG9193956.1"/>
    </source>
</evidence>
<sequence length="339" mass="38995">MVLAPIERLPVELLQPIFIAAGHSIALIQASSYIAARLSSEYVYHSTCDHYLTEVHGKRAELSAVQTYLFASRWMTWNFLKFWIMRRYSSTGCLCGQTPEEGCFDAQWPPNFEDASQMIFSRSHLPQIAVVKGRIPKKLLYGPWNQDKIEFLRFLLWITAMTVDWMNAETAQVAINGRKQAVMEQNLEAVELFNHNRRLGRHADLETVRFAVMHAGCDRSIVYDTLLAANLWYNKKNARYHAELHEWCHSRTAEGDPKGRWLQRKLRESCIMSSQEEAEAMFAPARRDLDPTTEAYDGGAEDMLIEHKLHWNEVCLLPFLWSGTSLVAWGSQLLLSVDI</sequence>
<dbReference type="EMBL" id="JAANER010000002">
    <property type="protein sequence ID" value="KAG9193956.1"/>
    <property type="molecule type" value="Genomic_DNA"/>
</dbReference>
<reference evidence="1" key="1">
    <citation type="submission" date="2021-07" db="EMBL/GenBank/DDBJ databases">
        <title>Genome Resource of American Ginseng Black Spot Pathogen Alternaria panax.</title>
        <authorList>
            <person name="Qiu C."/>
            <person name="Wang W."/>
            <person name="Liu Z."/>
        </authorList>
    </citation>
    <scope>NUCLEOTIDE SEQUENCE</scope>
    <source>
        <strain evidence="1">BNCC115425</strain>
    </source>
</reference>
<evidence type="ECO:0000313" key="2">
    <source>
        <dbReference type="Proteomes" id="UP001199106"/>
    </source>
</evidence>
<dbReference type="Proteomes" id="UP001199106">
    <property type="component" value="Unassembled WGS sequence"/>
</dbReference>
<accession>A0AAD4NS04</accession>
<dbReference type="AlphaFoldDB" id="A0AAD4NS04"/>
<protein>
    <submittedName>
        <fullName evidence="1">Uncharacterized protein</fullName>
    </submittedName>
</protein>
<name>A0AAD4NS04_9PLEO</name>
<proteinExistence type="predicted"/>
<comment type="caution">
    <text evidence="1">The sequence shown here is derived from an EMBL/GenBank/DDBJ whole genome shotgun (WGS) entry which is preliminary data.</text>
</comment>